<evidence type="ECO:0000313" key="3">
    <source>
        <dbReference type="EMBL" id="KNX42248.1"/>
    </source>
</evidence>
<evidence type="ECO:0000313" key="4">
    <source>
        <dbReference type="Proteomes" id="UP000037046"/>
    </source>
</evidence>
<feature type="compositionally biased region" description="Polar residues" evidence="1">
    <location>
        <begin position="33"/>
        <end position="57"/>
    </location>
</feature>
<feature type="compositionally biased region" description="Acidic residues" evidence="1">
    <location>
        <begin position="59"/>
        <end position="68"/>
    </location>
</feature>
<dbReference type="EMBL" id="LGVV01000010">
    <property type="protein sequence ID" value="KNX42248.1"/>
    <property type="molecule type" value="Genomic_DNA"/>
</dbReference>
<comment type="caution">
    <text evidence="3">The sequence shown here is derived from an EMBL/GenBank/DDBJ whole genome shotgun (WGS) entry which is preliminary data.</text>
</comment>
<name>A0A0L6CXM3_9RHOB</name>
<keyword evidence="4" id="KW-1185">Reference proteome</keyword>
<evidence type="ECO:0000256" key="1">
    <source>
        <dbReference type="SAM" id="MobiDB-lite"/>
    </source>
</evidence>
<feature type="transmembrane region" description="Helical" evidence="2">
    <location>
        <begin position="6"/>
        <end position="25"/>
    </location>
</feature>
<sequence length="68" mass="7438">MPQTGMDWWVVAGVLVAVVGVWIAWRQYRKGKPTTQNTIKGGHRNAQQGGSGSTVNQIEDGDDNEQRG</sequence>
<dbReference type="Proteomes" id="UP000037046">
    <property type="component" value="Unassembled WGS sequence"/>
</dbReference>
<protein>
    <submittedName>
        <fullName evidence="3">Uncharacterized protein</fullName>
    </submittedName>
</protein>
<dbReference type="PATRIC" id="fig|74031.6.peg.1147"/>
<reference evidence="4" key="1">
    <citation type="submission" date="2015-07" db="EMBL/GenBank/DDBJ databases">
        <title>Draft Genome Sequence of Roseovarius tolerans EL-164, a producer of N-Acylated Alanine Methyl Esters (NAMEs).</title>
        <authorList>
            <person name="Voget S."/>
            <person name="Bruns H."/>
            <person name="Wagner-Doebler I."/>
            <person name="Schulz S."/>
            <person name="Daniel R."/>
        </authorList>
    </citation>
    <scope>NUCLEOTIDE SEQUENCE [LARGE SCALE GENOMIC DNA]</scope>
    <source>
        <strain evidence="4">EL-164</strain>
    </source>
</reference>
<organism evidence="3 4">
    <name type="scientific">Roseovarius tolerans</name>
    <dbReference type="NCBI Taxonomy" id="74031"/>
    <lineage>
        <taxon>Bacteria</taxon>
        <taxon>Pseudomonadati</taxon>
        <taxon>Pseudomonadota</taxon>
        <taxon>Alphaproteobacteria</taxon>
        <taxon>Rhodobacterales</taxon>
        <taxon>Roseobacteraceae</taxon>
        <taxon>Roseovarius</taxon>
    </lineage>
</organism>
<keyword evidence="2" id="KW-0472">Membrane</keyword>
<dbReference type="AlphaFoldDB" id="A0A0L6CXM3"/>
<gene>
    <name evidence="3" type="ORF">ROTO_11220</name>
</gene>
<evidence type="ECO:0000256" key="2">
    <source>
        <dbReference type="SAM" id="Phobius"/>
    </source>
</evidence>
<keyword evidence="2" id="KW-1133">Transmembrane helix</keyword>
<keyword evidence="2" id="KW-0812">Transmembrane</keyword>
<accession>A0A0L6CXM3</accession>
<feature type="region of interest" description="Disordered" evidence="1">
    <location>
        <begin position="32"/>
        <end position="68"/>
    </location>
</feature>
<proteinExistence type="predicted"/>